<sequence length="59" mass="6290">MDAQSWLATGLTYIGLSGGGELFVVTVAAAFLMVARLQALRASEHRAEDSHVEDQQVTA</sequence>
<reference evidence="2 3" key="1">
    <citation type="submission" date="2017-05" db="EMBL/GenBank/DDBJ databases">
        <authorList>
            <person name="Song R."/>
            <person name="Chenine A.L."/>
            <person name="Ruprecht R.M."/>
        </authorList>
    </citation>
    <scope>NUCLEOTIDE SEQUENCE [LARGE SCALE GENOMIC DNA]</scope>
    <source>
        <strain evidence="2">PD5205</strain>
    </source>
</reference>
<evidence type="ECO:0000313" key="2">
    <source>
        <dbReference type="EMBL" id="SMR01365.1"/>
    </source>
</evidence>
<evidence type="ECO:0000313" key="3">
    <source>
        <dbReference type="Proteomes" id="UP000195953"/>
    </source>
</evidence>
<accession>A0A1Y6HCY4</accession>
<organism evidence="2 3">
    <name type="scientific">Xanthomonas fragariae</name>
    <dbReference type="NCBI Taxonomy" id="48664"/>
    <lineage>
        <taxon>Bacteria</taxon>
        <taxon>Pseudomonadati</taxon>
        <taxon>Pseudomonadota</taxon>
        <taxon>Gammaproteobacteria</taxon>
        <taxon>Lysobacterales</taxon>
        <taxon>Lysobacteraceae</taxon>
        <taxon>Xanthomonas</taxon>
    </lineage>
</organism>
<name>A0A1Y6HCY4_9XANT</name>
<evidence type="ECO:0000256" key="1">
    <source>
        <dbReference type="SAM" id="Phobius"/>
    </source>
</evidence>
<proteinExistence type="predicted"/>
<dbReference type="EMBL" id="LT853885">
    <property type="protein sequence ID" value="SMR01365.1"/>
    <property type="molecule type" value="Genomic_DNA"/>
</dbReference>
<dbReference type="Proteomes" id="UP000195953">
    <property type="component" value="Chromosome 1"/>
</dbReference>
<gene>
    <name evidence="2" type="ORF">PD5205_00041</name>
</gene>
<feature type="transmembrane region" description="Helical" evidence="1">
    <location>
        <begin position="12"/>
        <end position="35"/>
    </location>
</feature>
<keyword evidence="1" id="KW-0812">Transmembrane</keyword>
<protein>
    <submittedName>
        <fullName evidence="2">Uncharacterized protein</fullName>
    </submittedName>
</protein>
<dbReference type="RefSeq" id="WP_065974991.1">
    <property type="nucleotide sequence ID" value="NZ_ORXZ01000004.1"/>
</dbReference>
<keyword evidence="1" id="KW-0472">Membrane</keyword>
<dbReference type="AlphaFoldDB" id="A0A1Y6HCY4"/>
<keyword evidence="1" id="KW-1133">Transmembrane helix</keyword>